<dbReference type="EMBL" id="JAHESD010000012">
    <property type="protein sequence ID" value="MBT1703125.1"/>
    <property type="molecule type" value="Genomic_DNA"/>
</dbReference>
<dbReference type="Gene3D" id="1.25.40.390">
    <property type="match status" value="1"/>
</dbReference>
<keyword evidence="2" id="KW-1185">Reference proteome</keyword>
<keyword evidence="1" id="KW-0449">Lipoprotein</keyword>
<reference evidence="1 2" key="1">
    <citation type="submission" date="2021-05" db="EMBL/GenBank/DDBJ databases">
        <title>A Polyphasic approach of four new species of the genus Ohtaekwangia: Ohtaekwangia histidinii sp. nov., Ohtaekwangia cretensis sp. nov., Ohtaekwangia indiensis sp. nov., Ohtaekwangia reichenbachii sp. nov. from diverse environment.</title>
        <authorList>
            <person name="Octaviana S."/>
        </authorList>
    </citation>
    <scope>NUCLEOTIDE SEQUENCE [LARGE SCALE GENOMIC DNA]</scope>
    <source>
        <strain evidence="1 2">PWU20</strain>
    </source>
</reference>
<name>A0ABS5VNU5_9BACT</name>
<dbReference type="SUPFAM" id="SSF48452">
    <property type="entry name" value="TPR-like"/>
    <property type="match status" value="1"/>
</dbReference>
<gene>
    <name evidence="1" type="ORF">KK060_07530</name>
</gene>
<protein>
    <submittedName>
        <fullName evidence="1">SusD/RagB family nutrient-binding outer membrane lipoprotein</fullName>
    </submittedName>
</protein>
<dbReference type="PROSITE" id="PS51257">
    <property type="entry name" value="PROKAR_LIPOPROTEIN"/>
    <property type="match status" value="1"/>
</dbReference>
<evidence type="ECO:0000313" key="2">
    <source>
        <dbReference type="Proteomes" id="UP000772618"/>
    </source>
</evidence>
<organism evidence="1 2">
    <name type="scientific">Chryseosolibacter indicus</name>
    <dbReference type="NCBI Taxonomy" id="2782351"/>
    <lineage>
        <taxon>Bacteria</taxon>
        <taxon>Pseudomonadati</taxon>
        <taxon>Bacteroidota</taxon>
        <taxon>Cytophagia</taxon>
        <taxon>Cytophagales</taxon>
        <taxon>Chryseotaleaceae</taxon>
        <taxon>Chryseosolibacter</taxon>
    </lineage>
</organism>
<evidence type="ECO:0000313" key="1">
    <source>
        <dbReference type="EMBL" id="MBT1703125.1"/>
    </source>
</evidence>
<accession>A0ABS5VNU5</accession>
<dbReference type="Pfam" id="PF12771">
    <property type="entry name" value="SusD-like_2"/>
    <property type="match status" value="1"/>
</dbReference>
<dbReference type="InterPro" id="IPR041662">
    <property type="entry name" value="SusD-like_2"/>
</dbReference>
<dbReference type="RefSeq" id="WP_254153092.1">
    <property type="nucleotide sequence ID" value="NZ_JAHESD010000012.1"/>
</dbReference>
<sequence>MKKILMMVLPFVLLTACVDSLDDWNIDQKRAPVGTAPAGTLFTNALKGLTDILITPSVNSNNYRMFVQYWATTTYLDEPRYNMTARTYSQNFWNAVYRDVLADLKEAKRLITADPVTYPAGPVTNNRLAIIEIMEVYAWSVLVNTFGDVPYRQALDIENLLPEYDDDETVIYPDIISRLDKALGMLTPSANSFGTADVFYSGSVPKWIKFGNSLKLKIGMLLADSKIEVARTMVEQAASNLANLIQSNEENAGFPYITSSGNNNPVSANTVSPYTTREDFVVTSTIVDVMNDLDDPRREQYFTKVGANFVGGKYGFSNEYADFSHPGPAITDPEAEGILMEYAEVEFLLAEAVERGFNVPGTAEEHYENAIKASIAFWNPEADADAYLSQPEVAYATAATDWKEKIGTQRWIALFNRGWESWVQWRRLDQPVLLPPAGDGINTALKIPVRMIFPVSEQTLNGTQWETAAGKMTGGDSPDAKLFWDIF</sequence>
<comment type="caution">
    <text evidence="1">The sequence shown here is derived from an EMBL/GenBank/DDBJ whole genome shotgun (WGS) entry which is preliminary data.</text>
</comment>
<dbReference type="InterPro" id="IPR011990">
    <property type="entry name" value="TPR-like_helical_dom_sf"/>
</dbReference>
<dbReference type="Proteomes" id="UP000772618">
    <property type="component" value="Unassembled WGS sequence"/>
</dbReference>
<proteinExistence type="predicted"/>